<comment type="caution">
    <text evidence="6">The sequence shown here is derived from an EMBL/GenBank/DDBJ whole genome shotgun (WGS) entry which is preliminary data.</text>
</comment>
<comment type="subcellular location">
    <subcellularLocation>
        <location evidence="1">Lipid droplet</location>
    </subcellularLocation>
</comment>
<dbReference type="SUPFAM" id="SSF53474">
    <property type="entry name" value="alpha/beta-Hydrolases"/>
    <property type="match status" value="2"/>
</dbReference>
<evidence type="ECO:0000256" key="2">
    <source>
        <dbReference type="ARBA" id="ARBA00008300"/>
    </source>
</evidence>
<dbReference type="Gene3D" id="3.40.50.1820">
    <property type="entry name" value="alpha/beta hydrolase"/>
    <property type="match status" value="1"/>
</dbReference>
<organism evidence="6 7">
    <name type="scientific">Knufia fluminis</name>
    <dbReference type="NCBI Taxonomy" id="191047"/>
    <lineage>
        <taxon>Eukaryota</taxon>
        <taxon>Fungi</taxon>
        <taxon>Dikarya</taxon>
        <taxon>Ascomycota</taxon>
        <taxon>Pezizomycotina</taxon>
        <taxon>Eurotiomycetes</taxon>
        <taxon>Chaetothyriomycetidae</taxon>
        <taxon>Chaetothyriales</taxon>
        <taxon>Trichomeriaceae</taxon>
        <taxon>Knufia</taxon>
    </lineage>
</organism>
<dbReference type="PANTHER" id="PTHR13390:SF0">
    <property type="entry name" value="LIPID DROPLET-ASSOCIATED HYDROLASE"/>
    <property type="match status" value="1"/>
</dbReference>
<comment type="similarity">
    <text evidence="2">Belongs to the AB hydrolase superfamily. LDAH family.</text>
</comment>
<evidence type="ECO:0000256" key="1">
    <source>
        <dbReference type="ARBA" id="ARBA00004502"/>
    </source>
</evidence>
<evidence type="ECO:0000256" key="3">
    <source>
        <dbReference type="ARBA" id="ARBA00022677"/>
    </source>
</evidence>
<dbReference type="Proteomes" id="UP001316803">
    <property type="component" value="Unassembled WGS sequence"/>
</dbReference>
<reference evidence="6 7" key="1">
    <citation type="submission" date="2022-12" db="EMBL/GenBank/DDBJ databases">
        <title>Genomic features and morphological characterization of a novel Knufia sp. strain isolated from spacecraft assembly facility.</title>
        <authorList>
            <person name="Teixeira M."/>
            <person name="Chander A.M."/>
            <person name="Stajich J.E."/>
            <person name="Venkateswaran K."/>
        </authorList>
    </citation>
    <scope>NUCLEOTIDE SEQUENCE [LARGE SCALE GENOMIC DNA]</scope>
    <source>
        <strain evidence="6 7">FJI-L2-BK-P2</strain>
    </source>
</reference>
<dbReference type="InterPro" id="IPR029058">
    <property type="entry name" value="AB_hydrolase_fold"/>
</dbReference>
<evidence type="ECO:0000256" key="5">
    <source>
        <dbReference type="SAM" id="MobiDB-lite"/>
    </source>
</evidence>
<dbReference type="EMBL" id="JAKLMC020000008">
    <property type="protein sequence ID" value="KAK5954751.1"/>
    <property type="molecule type" value="Genomic_DNA"/>
</dbReference>
<protein>
    <submittedName>
        <fullName evidence="6">Uncharacterized protein</fullName>
    </submittedName>
</protein>
<dbReference type="PANTHER" id="PTHR13390">
    <property type="entry name" value="LIPASE"/>
    <property type="match status" value="1"/>
</dbReference>
<proteinExistence type="inferred from homology"/>
<keyword evidence="7" id="KW-1185">Reference proteome</keyword>
<keyword evidence="3" id="KW-0551">Lipid droplet</keyword>
<evidence type="ECO:0000313" key="7">
    <source>
        <dbReference type="Proteomes" id="UP001316803"/>
    </source>
</evidence>
<evidence type="ECO:0000256" key="4">
    <source>
        <dbReference type="ARBA" id="ARBA00022801"/>
    </source>
</evidence>
<dbReference type="GO" id="GO:0005811">
    <property type="term" value="C:lipid droplet"/>
    <property type="evidence" value="ECO:0007669"/>
    <property type="project" value="UniProtKB-SubCell"/>
</dbReference>
<accession>A0AAN8EVM6</accession>
<feature type="region of interest" description="Disordered" evidence="5">
    <location>
        <begin position="354"/>
        <end position="394"/>
    </location>
</feature>
<name>A0AAN8EVM6_9EURO</name>
<feature type="compositionally biased region" description="Basic and acidic residues" evidence="5">
    <location>
        <begin position="366"/>
        <end position="383"/>
    </location>
</feature>
<dbReference type="GO" id="GO:0016298">
    <property type="term" value="F:lipase activity"/>
    <property type="evidence" value="ECO:0007669"/>
    <property type="project" value="InterPro"/>
</dbReference>
<evidence type="ECO:0000313" key="6">
    <source>
        <dbReference type="EMBL" id="KAK5954751.1"/>
    </source>
</evidence>
<sequence>MSSTKTSRHVSVRKFRGCRKLLILCAGRALVARTDIGPRKDGGSLPRTLYIDDIFMSLGTYDSISQAMQDVILHLPQWLSHTKNDSSPPPQPPSRLTIIFFTTGNPGLIAYYGTFLKLLAEGAGNDAVIAGASLGGFEARDAGAFDNTLKSELLYPPVLPRQPLYDLQGQVKLTHERLITLVTNINTNYPARRPSDTLTQVVLIGHSVGAYIALQLVHTQHSLYASQSSNWAPAFEITATMLLTPTIQDIATSSSGKIATPLLSNLPFFPALLQLGAGTLTSTMPMSWLGNLVSRITSMKAGSEALAATVQFLRTPGAVKQALYMARCEMGEIGAEQWKDEVWGAADAEVEDALPEGSRGISQGKAVKDQREDNGNTQVRERSSQTVAAGPQNGAQWKPPKHYFLFAKQDHWVANETRDAIVQTVGGRAKIVVDEPEEGKQGIVHAWCLEQNDKVATIVNAWLEEILC</sequence>
<keyword evidence="4" id="KW-0378">Hydrolase</keyword>
<dbReference type="InterPro" id="IPR019363">
    <property type="entry name" value="LDAH"/>
</dbReference>
<dbReference type="AlphaFoldDB" id="A0AAN8EVM6"/>
<dbReference type="Pfam" id="PF10230">
    <property type="entry name" value="LIDHydrolase"/>
    <property type="match status" value="1"/>
</dbReference>
<dbReference type="GO" id="GO:0019915">
    <property type="term" value="P:lipid storage"/>
    <property type="evidence" value="ECO:0007669"/>
    <property type="project" value="InterPro"/>
</dbReference>
<gene>
    <name evidence="6" type="ORF">OHC33_004476</name>
</gene>